<evidence type="ECO:0000256" key="1">
    <source>
        <dbReference type="ARBA" id="ARBA00008642"/>
    </source>
</evidence>
<dbReference type="Proteomes" id="UP000680116">
    <property type="component" value="Chromosome"/>
</dbReference>
<accession>A0ABM8UEB7</accession>
<comment type="similarity">
    <text evidence="1 8">Belongs to the thiolase-like superfamily. FabH family.</text>
</comment>
<dbReference type="GO" id="GO:0033818">
    <property type="term" value="F:beta-ketoacyl-acyl-carrier-protein synthase III activity"/>
    <property type="evidence" value="ECO:0007669"/>
    <property type="project" value="UniProtKB-EC"/>
</dbReference>
<sequence>MTERIYARIAGTGSYLPEKVLTNDDLSKIVDTSDEWIAARTGIRERHVAAEGETTGDLAYHAAVRAMEAAGVEASELDLIVLGTTTPDLIFPSTACLLQHRLGANGCPAFDVNAACSGFIYALTVADKFIRSGSARTVLVVGAETLTRMLDWNDRGTCVLFGDGAGAVVLKADSDTGILSTHMHADGGKKELLWNPVGVSVGFKPGEHNAGVKVLMTGNEVFKHAVKALDSVVEEALAANSLDRHEIDWLIPHQANLRIIEATAKRLDMPMERVIVTVDRHGNTSSGSVPLALDEAVRSGRVKRGQLVLLEAFGGGFTWGSALMRY</sequence>
<dbReference type="InterPro" id="IPR013747">
    <property type="entry name" value="ACP_syn_III_C"/>
</dbReference>
<dbReference type="HAMAP" id="MF_01815">
    <property type="entry name" value="FabH"/>
    <property type="match status" value="1"/>
</dbReference>
<feature type="active site" evidence="8">
    <location>
        <position position="283"/>
    </location>
</feature>
<dbReference type="InterPro" id="IPR013751">
    <property type="entry name" value="ACP_syn_III_N"/>
</dbReference>
<evidence type="ECO:0000256" key="8">
    <source>
        <dbReference type="HAMAP-Rule" id="MF_01815"/>
    </source>
</evidence>
<dbReference type="SUPFAM" id="SSF53901">
    <property type="entry name" value="Thiolase-like"/>
    <property type="match status" value="1"/>
</dbReference>
<evidence type="ECO:0000259" key="10">
    <source>
        <dbReference type="Pfam" id="PF08545"/>
    </source>
</evidence>
<keyword evidence="7 8" id="KW-0511">Multifunctional enzyme</keyword>
<dbReference type="InterPro" id="IPR016039">
    <property type="entry name" value="Thiolase-like"/>
</dbReference>
<evidence type="ECO:0000256" key="3">
    <source>
        <dbReference type="ARBA" id="ARBA00022679"/>
    </source>
</evidence>
<evidence type="ECO:0000256" key="6">
    <source>
        <dbReference type="ARBA" id="ARBA00023160"/>
    </source>
</evidence>
<organism evidence="11 12">
    <name type="scientific">Novilysobacter luteus</name>
    <dbReference type="NCBI Taxonomy" id="2822368"/>
    <lineage>
        <taxon>Bacteria</taxon>
        <taxon>Pseudomonadati</taxon>
        <taxon>Pseudomonadota</taxon>
        <taxon>Gammaproteobacteria</taxon>
        <taxon>Lysobacterales</taxon>
        <taxon>Lysobacteraceae</taxon>
        <taxon>Novilysobacter</taxon>
    </lineage>
</organism>
<comment type="subcellular location">
    <subcellularLocation>
        <location evidence="8">Cytoplasm</location>
    </subcellularLocation>
</comment>
<evidence type="ECO:0000313" key="12">
    <source>
        <dbReference type="Proteomes" id="UP000680116"/>
    </source>
</evidence>
<name>A0ABM8UEB7_9GAMM</name>
<dbReference type="PANTHER" id="PTHR43091">
    <property type="entry name" value="3-OXOACYL-[ACYL-CARRIER-PROTEIN] SYNTHASE"/>
    <property type="match status" value="1"/>
</dbReference>
<dbReference type="InterPro" id="IPR004655">
    <property type="entry name" value="FabH"/>
</dbReference>
<feature type="region of interest" description="ACP-binding" evidence="8">
    <location>
        <begin position="254"/>
        <end position="258"/>
    </location>
</feature>
<dbReference type="PANTHER" id="PTHR43091:SF1">
    <property type="entry name" value="BETA-KETOACYL-[ACYL-CARRIER-PROTEIN] SYNTHASE III, CHLOROPLASTIC"/>
    <property type="match status" value="1"/>
</dbReference>
<dbReference type="Gene3D" id="3.40.47.10">
    <property type="match status" value="1"/>
</dbReference>
<dbReference type="EC" id="2.3.1.180" evidence="8"/>
<evidence type="ECO:0000259" key="9">
    <source>
        <dbReference type="Pfam" id="PF08541"/>
    </source>
</evidence>
<dbReference type="RefSeq" id="WP_215219915.1">
    <property type="nucleotide sequence ID" value="NZ_OU015430.1"/>
</dbReference>
<proteinExistence type="inferred from homology"/>
<comment type="subunit">
    <text evidence="8">Homodimer.</text>
</comment>
<keyword evidence="6 8" id="KW-0275">Fatty acid biosynthesis</keyword>
<keyword evidence="8 11" id="KW-0012">Acyltransferase</keyword>
<evidence type="ECO:0000313" key="11">
    <source>
        <dbReference type="EMBL" id="CAG4971442.1"/>
    </source>
</evidence>
<comment type="domain">
    <text evidence="8">The last Arg residue of the ACP-binding site is essential for the weak association between ACP/AcpP and FabH.</text>
</comment>
<keyword evidence="2 8" id="KW-0444">Lipid biosynthesis</keyword>
<feature type="domain" description="Beta-ketoacyl-[acyl-carrier-protein] synthase III C-terminal" evidence="9">
    <location>
        <begin position="237"/>
        <end position="326"/>
    </location>
</feature>
<feature type="active site" evidence="8">
    <location>
        <position position="116"/>
    </location>
</feature>
<evidence type="ECO:0000256" key="4">
    <source>
        <dbReference type="ARBA" id="ARBA00022832"/>
    </source>
</evidence>
<dbReference type="NCBIfam" id="TIGR00747">
    <property type="entry name" value="fabH"/>
    <property type="match status" value="1"/>
</dbReference>
<comment type="pathway">
    <text evidence="8">Lipid metabolism; fatty acid biosynthesis.</text>
</comment>
<comment type="function">
    <text evidence="8">Catalyzes the condensation reaction of fatty acid synthesis by the addition to an acyl acceptor of two carbons from malonyl-ACP. Catalyzes the first condensation reaction which initiates fatty acid synthesis and may therefore play a role in governing the total rate of fatty acid production. Possesses both acetoacetyl-ACP synthase and acetyl transacylase activities. Its substrate specificity determines the biosynthesis of branched-chain and/or straight-chain of fatty acids.</text>
</comment>
<keyword evidence="5 8" id="KW-0443">Lipid metabolism</keyword>
<feature type="domain" description="Beta-ketoacyl-[acyl-carrier-protein] synthase III N-terminal" evidence="10">
    <location>
        <begin position="110"/>
        <end position="187"/>
    </location>
</feature>
<dbReference type="NCBIfam" id="NF006829">
    <property type="entry name" value="PRK09352.1"/>
    <property type="match status" value="1"/>
</dbReference>
<reference evidence="11 12" key="1">
    <citation type="submission" date="2021-04" db="EMBL/GenBank/DDBJ databases">
        <authorList>
            <person name="Rodrigo-Torres L."/>
            <person name="Arahal R. D."/>
            <person name="Lucena T."/>
        </authorList>
    </citation>
    <scope>NUCLEOTIDE SEQUENCE [LARGE SCALE GENOMIC DNA]</scope>
    <source>
        <strain evidence="11 12">CECT 30171</strain>
    </source>
</reference>
<keyword evidence="4 8" id="KW-0276">Fatty acid metabolism</keyword>
<keyword evidence="3 8" id="KW-0808">Transferase</keyword>
<comment type="catalytic activity">
    <reaction evidence="8">
        <text>malonyl-[ACP] + acetyl-CoA + H(+) = 3-oxobutanoyl-[ACP] + CO2 + CoA</text>
        <dbReference type="Rhea" id="RHEA:12080"/>
        <dbReference type="Rhea" id="RHEA-COMP:9623"/>
        <dbReference type="Rhea" id="RHEA-COMP:9625"/>
        <dbReference type="ChEBI" id="CHEBI:15378"/>
        <dbReference type="ChEBI" id="CHEBI:16526"/>
        <dbReference type="ChEBI" id="CHEBI:57287"/>
        <dbReference type="ChEBI" id="CHEBI:57288"/>
        <dbReference type="ChEBI" id="CHEBI:78449"/>
        <dbReference type="ChEBI" id="CHEBI:78450"/>
        <dbReference type="EC" id="2.3.1.180"/>
    </reaction>
</comment>
<dbReference type="Pfam" id="PF08541">
    <property type="entry name" value="ACP_syn_III_C"/>
    <property type="match status" value="1"/>
</dbReference>
<feature type="active site" evidence="8">
    <location>
        <position position="253"/>
    </location>
</feature>
<dbReference type="CDD" id="cd00830">
    <property type="entry name" value="KAS_III"/>
    <property type="match status" value="1"/>
</dbReference>
<evidence type="ECO:0000256" key="7">
    <source>
        <dbReference type="ARBA" id="ARBA00023268"/>
    </source>
</evidence>
<dbReference type="EMBL" id="OU015430">
    <property type="protein sequence ID" value="CAG4971442.1"/>
    <property type="molecule type" value="Genomic_DNA"/>
</dbReference>
<keyword evidence="8" id="KW-0963">Cytoplasm</keyword>
<keyword evidence="12" id="KW-1185">Reference proteome</keyword>
<gene>
    <name evidence="8 11" type="primary">fabH</name>
    <name evidence="11" type="ORF">LYB30171_00973</name>
</gene>
<dbReference type="Pfam" id="PF08545">
    <property type="entry name" value="ACP_syn_III"/>
    <property type="match status" value="1"/>
</dbReference>
<evidence type="ECO:0000256" key="5">
    <source>
        <dbReference type="ARBA" id="ARBA00023098"/>
    </source>
</evidence>
<protein>
    <recommendedName>
        <fullName evidence="8">Beta-ketoacyl-[acyl-carrier-protein] synthase III</fullName>
        <shortName evidence="8">Beta-ketoacyl-ACP synthase III</shortName>
        <shortName evidence="8">KAS III</shortName>
        <ecNumber evidence="8">2.3.1.180</ecNumber>
    </recommendedName>
    <alternativeName>
        <fullName evidence="8">3-oxoacyl-[acyl-carrier-protein] synthase 3</fullName>
    </alternativeName>
    <alternativeName>
        <fullName evidence="8">3-oxoacyl-[acyl-carrier-protein] synthase III</fullName>
    </alternativeName>
</protein>
<evidence type="ECO:0000256" key="2">
    <source>
        <dbReference type="ARBA" id="ARBA00022516"/>
    </source>
</evidence>